<dbReference type="AlphaFoldDB" id="A0A521BR02"/>
<evidence type="ECO:0000313" key="2">
    <source>
        <dbReference type="Proteomes" id="UP000315636"/>
    </source>
</evidence>
<organism evidence="1 2">
    <name type="scientific">Melghirimyces algeriensis</name>
    <dbReference type="NCBI Taxonomy" id="910412"/>
    <lineage>
        <taxon>Bacteria</taxon>
        <taxon>Bacillati</taxon>
        <taxon>Bacillota</taxon>
        <taxon>Bacilli</taxon>
        <taxon>Bacillales</taxon>
        <taxon>Thermoactinomycetaceae</taxon>
        <taxon>Melghirimyces</taxon>
    </lineage>
</organism>
<dbReference type="Proteomes" id="UP000315636">
    <property type="component" value="Unassembled WGS sequence"/>
</dbReference>
<gene>
    <name evidence="1" type="ORF">SAMN06264849_102323</name>
</gene>
<evidence type="ECO:0000313" key="1">
    <source>
        <dbReference type="EMBL" id="SMO49597.1"/>
    </source>
</evidence>
<dbReference type="EMBL" id="FXTI01000002">
    <property type="protein sequence ID" value="SMO49597.1"/>
    <property type="molecule type" value="Genomic_DNA"/>
</dbReference>
<dbReference type="RefSeq" id="WP_142504611.1">
    <property type="nucleotide sequence ID" value="NZ_FXTI01000002.1"/>
</dbReference>
<protein>
    <submittedName>
        <fullName evidence="1">Uncharacterized protein</fullName>
    </submittedName>
</protein>
<dbReference type="OrthoDB" id="2991329at2"/>
<accession>A0A521BR02</accession>
<keyword evidence="2" id="KW-1185">Reference proteome</keyword>
<proteinExistence type="predicted"/>
<reference evidence="1 2" key="1">
    <citation type="submission" date="2017-05" db="EMBL/GenBank/DDBJ databases">
        <authorList>
            <person name="Varghese N."/>
            <person name="Submissions S."/>
        </authorList>
    </citation>
    <scope>NUCLEOTIDE SEQUENCE [LARGE SCALE GENOMIC DNA]</scope>
    <source>
        <strain evidence="1 2">DSM 45474</strain>
    </source>
</reference>
<sequence length="64" mass="7499">MDNNNRRITIAIPADLDHTLEQMVQKYNQKKTDPDQFITKTELIQEAVETLAEEYIAKYVDTQD</sequence>
<name>A0A521BR02_9BACL</name>